<evidence type="ECO:0000256" key="1">
    <source>
        <dbReference type="ARBA" id="ARBA00004418"/>
    </source>
</evidence>
<comment type="caution">
    <text evidence="7">The sequence shown here is derived from an EMBL/GenBank/DDBJ whole genome shotgun (WGS) entry which is preliminary data.</text>
</comment>
<dbReference type="Proteomes" id="UP000269708">
    <property type="component" value="Unassembled WGS sequence"/>
</dbReference>
<dbReference type="InterPro" id="IPR007195">
    <property type="entry name" value="TolB_N"/>
</dbReference>
<evidence type="ECO:0000256" key="5">
    <source>
        <dbReference type="HAMAP-Rule" id="MF_00671"/>
    </source>
</evidence>
<sequence precursor="true">MKRSFAWLATLLALLLPFAAAAQQQGLEIDIVGGNAAALPIAVVPMPYQGSAAAPQTDVAQVVAADLARSGQFRPLPAQDMIEKPTRGGEVNYATWRALNQDYLVVGRVLDASGGGYRVEYELFDVAKQQRLLGFALTARAAAMRDVAHQIADAVYEKITGVRGAFFTRIAYVTAVGSGRGARYALMVADSDGYNPQTVVRSPEPLLSPSWSPDGGKLAYVSFESGNSSIYIQNIATGSRELVAKFRGINGAPAFSPDGRKLALTLSRTGNPEIYVMDLASRALTQVTNHFSIDTEPSWSADGNTIYFTSDRSGRPQIYQVPASGGSATRVTFQGSYNASASVSADGKKIATAQGNGNVYRIAMMDSSLGAARWSTLSPGSLDESPSFAPNGMMILYAAREGRRGVLYAVSADARVRQRLVLADGDVREPAWGPYRLPR</sequence>
<dbReference type="RefSeq" id="WP_123769665.1">
    <property type="nucleotide sequence ID" value="NZ_RKQN01000002.1"/>
</dbReference>
<dbReference type="Pfam" id="PF04052">
    <property type="entry name" value="TolB_N"/>
    <property type="match status" value="1"/>
</dbReference>
<reference evidence="7 8" key="1">
    <citation type="submission" date="2018-11" db="EMBL/GenBank/DDBJ databases">
        <title>Genomic Encyclopedia of Type Strains, Phase IV (KMG-IV): sequencing the most valuable type-strain genomes for metagenomic binning, comparative biology and taxonomic classification.</title>
        <authorList>
            <person name="Goeker M."/>
        </authorList>
    </citation>
    <scope>NUCLEOTIDE SEQUENCE [LARGE SCALE GENOMIC DNA]</scope>
    <source>
        <strain evidence="7 8">DSM 25623</strain>
    </source>
</reference>
<name>A0A3N4V903_9GAMM</name>
<dbReference type="PANTHER" id="PTHR36842">
    <property type="entry name" value="PROTEIN TOLB HOMOLOG"/>
    <property type="match status" value="1"/>
</dbReference>
<comment type="function">
    <text evidence="5">Part of the Tol-Pal system, which plays a role in outer membrane invagination during cell division and is important for maintaining outer membrane integrity.</text>
</comment>
<keyword evidence="4 5" id="KW-0574">Periplasm</keyword>
<dbReference type="OrthoDB" id="9802240at2"/>
<dbReference type="InterPro" id="IPR011042">
    <property type="entry name" value="6-blade_b-propeller_TolB-like"/>
</dbReference>
<keyword evidence="5" id="KW-0131">Cell cycle</keyword>
<dbReference type="AlphaFoldDB" id="A0A3N4V903"/>
<dbReference type="EMBL" id="RKQN01000002">
    <property type="protein sequence ID" value="RPE79466.1"/>
    <property type="molecule type" value="Genomic_DNA"/>
</dbReference>
<feature type="signal peptide" evidence="5">
    <location>
        <begin position="1"/>
        <end position="22"/>
    </location>
</feature>
<keyword evidence="8" id="KW-1185">Reference proteome</keyword>
<dbReference type="InterPro" id="IPR011659">
    <property type="entry name" value="WD40"/>
</dbReference>
<evidence type="ECO:0000259" key="6">
    <source>
        <dbReference type="Pfam" id="PF04052"/>
    </source>
</evidence>
<dbReference type="NCBIfam" id="TIGR02800">
    <property type="entry name" value="propeller_TolB"/>
    <property type="match status" value="1"/>
</dbReference>
<dbReference type="Pfam" id="PF07676">
    <property type="entry name" value="PD40"/>
    <property type="match status" value="3"/>
</dbReference>
<organism evidence="7 8">
    <name type="scientific">Vulcaniibacterium tengchongense</name>
    <dbReference type="NCBI Taxonomy" id="1273429"/>
    <lineage>
        <taxon>Bacteria</taxon>
        <taxon>Pseudomonadati</taxon>
        <taxon>Pseudomonadota</taxon>
        <taxon>Gammaproteobacteria</taxon>
        <taxon>Lysobacterales</taxon>
        <taxon>Lysobacteraceae</taxon>
        <taxon>Vulcaniibacterium</taxon>
    </lineage>
</organism>
<dbReference type="SUPFAM" id="SSF69304">
    <property type="entry name" value="Tricorn protease N-terminal domain"/>
    <property type="match status" value="1"/>
</dbReference>
<comment type="similarity">
    <text evidence="2 5">Belongs to the TolB family.</text>
</comment>
<feature type="domain" description="TolB N-terminal" evidence="6">
    <location>
        <begin position="27"/>
        <end position="132"/>
    </location>
</feature>
<dbReference type="GO" id="GO:0051301">
    <property type="term" value="P:cell division"/>
    <property type="evidence" value="ECO:0007669"/>
    <property type="project" value="UniProtKB-UniRule"/>
</dbReference>
<dbReference type="HAMAP" id="MF_00671">
    <property type="entry name" value="TolB"/>
    <property type="match status" value="1"/>
</dbReference>
<proteinExistence type="inferred from homology"/>
<accession>A0A3N4V903</accession>
<dbReference type="Gene3D" id="2.120.10.30">
    <property type="entry name" value="TolB, C-terminal domain"/>
    <property type="match status" value="1"/>
</dbReference>
<dbReference type="Gene3D" id="3.40.50.10070">
    <property type="entry name" value="TolB, N-terminal domain"/>
    <property type="match status" value="1"/>
</dbReference>
<evidence type="ECO:0000313" key="7">
    <source>
        <dbReference type="EMBL" id="RPE79466.1"/>
    </source>
</evidence>
<evidence type="ECO:0000256" key="4">
    <source>
        <dbReference type="ARBA" id="ARBA00022764"/>
    </source>
</evidence>
<protein>
    <recommendedName>
        <fullName evidence="5">Tol-Pal system protein TolB</fullName>
    </recommendedName>
</protein>
<dbReference type="PANTHER" id="PTHR36842:SF1">
    <property type="entry name" value="PROTEIN TOLB"/>
    <property type="match status" value="1"/>
</dbReference>
<gene>
    <name evidence="5" type="primary">tolB</name>
    <name evidence="7" type="ORF">EDC50_1285</name>
</gene>
<dbReference type="GO" id="GO:0017038">
    <property type="term" value="P:protein import"/>
    <property type="evidence" value="ECO:0007669"/>
    <property type="project" value="InterPro"/>
</dbReference>
<comment type="subunit">
    <text evidence="5">The Tol-Pal system is composed of five core proteins: the inner membrane proteins TolA, TolQ and TolR, the periplasmic protein TolB and the outer membrane protein Pal. They form a network linking the inner and outer membranes and the peptidoglycan layer.</text>
</comment>
<dbReference type="InterPro" id="IPR014167">
    <property type="entry name" value="Tol-Pal_TolB"/>
</dbReference>
<evidence type="ECO:0000313" key="8">
    <source>
        <dbReference type="Proteomes" id="UP000269708"/>
    </source>
</evidence>
<evidence type="ECO:0000256" key="2">
    <source>
        <dbReference type="ARBA" id="ARBA00009820"/>
    </source>
</evidence>
<keyword evidence="5" id="KW-0132">Cell division</keyword>
<feature type="chain" id="PRO_5018342259" description="Tol-Pal system protein TolB" evidence="5">
    <location>
        <begin position="23"/>
        <end position="439"/>
    </location>
</feature>
<evidence type="ECO:0000256" key="3">
    <source>
        <dbReference type="ARBA" id="ARBA00022729"/>
    </source>
</evidence>
<dbReference type="GO" id="GO:0042597">
    <property type="term" value="C:periplasmic space"/>
    <property type="evidence" value="ECO:0007669"/>
    <property type="project" value="UniProtKB-SubCell"/>
</dbReference>
<comment type="subcellular location">
    <subcellularLocation>
        <location evidence="1 5">Periplasm</location>
    </subcellularLocation>
</comment>
<dbReference type="SUPFAM" id="SSF52964">
    <property type="entry name" value="TolB, N-terminal domain"/>
    <property type="match status" value="1"/>
</dbReference>
<keyword evidence="3 5" id="KW-0732">Signal</keyword>